<proteinExistence type="predicted"/>
<sequence length="114" mass="12867">MRIINLLLIALFVFGCTSNQKDYSVSYAVIPNPELKLHIDRFMEKTISRKSKNSNVTIAIDTDGDTTAITIINSLPNMDISKINGASILKGFHIYLIGTKLETYYRLNLEKLTK</sequence>
<gene>
    <name evidence="1" type="ORF">ATK78_1362</name>
</gene>
<dbReference type="EMBL" id="SNYC01000004">
    <property type="protein sequence ID" value="TDQ09208.1"/>
    <property type="molecule type" value="Genomic_DNA"/>
</dbReference>
<keyword evidence="2" id="KW-1185">Reference proteome</keyword>
<organism evidence="1 2">
    <name type="scientific">Pedobacter metabolipauper</name>
    <dbReference type="NCBI Taxonomy" id="425513"/>
    <lineage>
        <taxon>Bacteria</taxon>
        <taxon>Pseudomonadati</taxon>
        <taxon>Bacteroidota</taxon>
        <taxon>Sphingobacteriia</taxon>
        <taxon>Sphingobacteriales</taxon>
        <taxon>Sphingobacteriaceae</taxon>
        <taxon>Pedobacter</taxon>
    </lineage>
</organism>
<dbReference type="PROSITE" id="PS51257">
    <property type="entry name" value="PROKAR_LIPOPROTEIN"/>
    <property type="match status" value="1"/>
</dbReference>
<name>A0A4R6STX5_9SPHI</name>
<reference evidence="1 2" key="1">
    <citation type="submission" date="2019-03" db="EMBL/GenBank/DDBJ databases">
        <title>Genomic Encyclopedia of Archaeal and Bacterial Type Strains, Phase II (KMG-II): from individual species to whole genera.</title>
        <authorList>
            <person name="Goeker M."/>
        </authorList>
    </citation>
    <scope>NUCLEOTIDE SEQUENCE [LARGE SCALE GENOMIC DNA]</scope>
    <source>
        <strain evidence="1 2">DSM 19035</strain>
    </source>
</reference>
<dbReference type="RefSeq" id="WP_133575311.1">
    <property type="nucleotide sequence ID" value="NZ_SNYC01000004.1"/>
</dbReference>
<evidence type="ECO:0000313" key="1">
    <source>
        <dbReference type="EMBL" id="TDQ09208.1"/>
    </source>
</evidence>
<comment type="caution">
    <text evidence="1">The sequence shown here is derived from an EMBL/GenBank/DDBJ whole genome shotgun (WGS) entry which is preliminary data.</text>
</comment>
<evidence type="ECO:0000313" key="2">
    <source>
        <dbReference type="Proteomes" id="UP000295620"/>
    </source>
</evidence>
<dbReference type="AlphaFoldDB" id="A0A4R6STX5"/>
<protein>
    <submittedName>
        <fullName evidence="1">Uncharacterized protein</fullName>
    </submittedName>
</protein>
<accession>A0A4R6STX5</accession>
<dbReference type="Proteomes" id="UP000295620">
    <property type="component" value="Unassembled WGS sequence"/>
</dbReference>